<organism evidence="6 7">
    <name type="scientific">Ramularia collo-cygni</name>
    <dbReference type="NCBI Taxonomy" id="112498"/>
    <lineage>
        <taxon>Eukaryota</taxon>
        <taxon>Fungi</taxon>
        <taxon>Dikarya</taxon>
        <taxon>Ascomycota</taxon>
        <taxon>Pezizomycotina</taxon>
        <taxon>Dothideomycetes</taxon>
        <taxon>Dothideomycetidae</taxon>
        <taxon>Mycosphaerellales</taxon>
        <taxon>Mycosphaerellaceae</taxon>
        <taxon>Ramularia</taxon>
    </lineage>
</organism>
<evidence type="ECO:0000313" key="7">
    <source>
        <dbReference type="Proteomes" id="UP000225277"/>
    </source>
</evidence>
<dbReference type="Gene3D" id="3.90.1590.10">
    <property type="entry name" value="glutathione-dependent formaldehyde- activating enzyme (gfa)"/>
    <property type="match status" value="1"/>
</dbReference>
<dbReference type="AlphaFoldDB" id="A0A2D3V7W7"/>
<dbReference type="InterPro" id="IPR011057">
    <property type="entry name" value="Mss4-like_sf"/>
</dbReference>
<dbReference type="Proteomes" id="UP000225277">
    <property type="component" value="Unassembled WGS sequence"/>
</dbReference>
<dbReference type="PROSITE" id="PS51891">
    <property type="entry name" value="CENP_V_GFA"/>
    <property type="match status" value="1"/>
</dbReference>
<dbReference type="GO" id="GO:0016846">
    <property type="term" value="F:carbon-sulfur lyase activity"/>
    <property type="evidence" value="ECO:0007669"/>
    <property type="project" value="InterPro"/>
</dbReference>
<dbReference type="InterPro" id="IPR006913">
    <property type="entry name" value="CENP-V/GFA"/>
</dbReference>
<evidence type="ECO:0000259" key="5">
    <source>
        <dbReference type="PROSITE" id="PS51891"/>
    </source>
</evidence>
<protein>
    <recommendedName>
        <fullName evidence="5">CENP-V/GFA domain-containing protein</fullName>
    </recommendedName>
</protein>
<feature type="domain" description="CENP-V/GFA" evidence="5">
    <location>
        <begin position="20"/>
        <end position="133"/>
    </location>
</feature>
<keyword evidence="4" id="KW-0456">Lyase</keyword>
<dbReference type="OrthoDB" id="2212170at2759"/>
<dbReference type="PANTHER" id="PTHR33337">
    <property type="entry name" value="GFA DOMAIN-CONTAINING PROTEIN"/>
    <property type="match status" value="1"/>
</dbReference>
<accession>A0A2D3V7W7</accession>
<gene>
    <name evidence="6" type="ORF">RCC_04508</name>
</gene>
<reference evidence="6 7" key="1">
    <citation type="submission" date="2016-03" db="EMBL/GenBank/DDBJ databases">
        <authorList>
            <person name="Ploux O."/>
        </authorList>
    </citation>
    <scope>NUCLEOTIDE SEQUENCE [LARGE SCALE GENOMIC DNA]</scope>
    <source>
        <strain evidence="6 7">URUG2</strain>
    </source>
</reference>
<evidence type="ECO:0000256" key="2">
    <source>
        <dbReference type="ARBA" id="ARBA00022723"/>
    </source>
</evidence>
<dbReference type="EMBL" id="FJUY01000006">
    <property type="protein sequence ID" value="CZT18664.1"/>
    <property type="molecule type" value="Genomic_DNA"/>
</dbReference>
<keyword evidence="3" id="KW-0862">Zinc</keyword>
<dbReference type="GO" id="GO:0046872">
    <property type="term" value="F:metal ion binding"/>
    <property type="evidence" value="ECO:0007669"/>
    <property type="project" value="UniProtKB-KW"/>
</dbReference>
<evidence type="ECO:0000313" key="6">
    <source>
        <dbReference type="EMBL" id="CZT18664.1"/>
    </source>
</evidence>
<keyword evidence="7" id="KW-1185">Reference proteome</keyword>
<dbReference type="SUPFAM" id="SSF51316">
    <property type="entry name" value="Mss4-like"/>
    <property type="match status" value="1"/>
</dbReference>
<sequence>MASFTGNPNQQEASQFTTGMTGSCLCGSITIRLDQENLFTKRNGHTCCCMNCRKLSGGLGVHAISTVVQNVTLSDPSGLERVYVDTNTGSGGHISRHFCSVCSSPLFFSTASHPTMITVALGLFPKAPVPEYEFFAGHRHEWQPGVEGVVAFETMP</sequence>
<dbReference type="RefSeq" id="XP_023625554.1">
    <property type="nucleotide sequence ID" value="XM_023769786.1"/>
</dbReference>
<dbReference type="GeneID" id="35599682"/>
<dbReference type="STRING" id="112498.A0A2D3V7W7"/>
<evidence type="ECO:0000256" key="1">
    <source>
        <dbReference type="ARBA" id="ARBA00005495"/>
    </source>
</evidence>
<comment type="similarity">
    <text evidence="1">Belongs to the Gfa family.</text>
</comment>
<name>A0A2D3V7W7_9PEZI</name>
<dbReference type="Pfam" id="PF04828">
    <property type="entry name" value="GFA"/>
    <property type="match status" value="1"/>
</dbReference>
<evidence type="ECO:0000256" key="3">
    <source>
        <dbReference type="ARBA" id="ARBA00022833"/>
    </source>
</evidence>
<evidence type="ECO:0000256" key="4">
    <source>
        <dbReference type="ARBA" id="ARBA00023239"/>
    </source>
</evidence>
<dbReference type="PANTHER" id="PTHR33337:SF43">
    <property type="entry name" value="CENP-V_GFA DOMAIN-CONTAINING PROTEIN"/>
    <property type="match status" value="1"/>
</dbReference>
<proteinExistence type="inferred from homology"/>
<keyword evidence="2" id="KW-0479">Metal-binding</keyword>